<dbReference type="AlphaFoldDB" id="A0A8S0VT70"/>
<keyword evidence="4" id="KW-0349">Heme</keyword>
<keyword evidence="14" id="KW-1185">Reference proteome</keyword>
<keyword evidence="3" id="KW-0813">Transport</keyword>
<evidence type="ECO:0000256" key="8">
    <source>
        <dbReference type="ARBA" id="ARBA00022989"/>
    </source>
</evidence>
<accession>A0A8S0VT70</accession>
<reference evidence="13 14" key="1">
    <citation type="submission" date="2020-01" db="EMBL/GenBank/DDBJ databases">
        <authorList>
            <person name="Gupta K D."/>
        </authorList>
    </citation>
    <scope>NUCLEOTIDE SEQUENCE [LARGE SCALE GENOMIC DNA]</scope>
</reference>
<evidence type="ECO:0000256" key="10">
    <source>
        <dbReference type="ARBA" id="ARBA00023136"/>
    </source>
</evidence>
<evidence type="ECO:0000256" key="7">
    <source>
        <dbReference type="ARBA" id="ARBA00022982"/>
    </source>
</evidence>
<dbReference type="PANTHER" id="PTHR15422">
    <property type="entry name" value="OS05G0565100 PROTEIN"/>
    <property type="match status" value="1"/>
</dbReference>
<dbReference type="GO" id="GO:0016020">
    <property type="term" value="C:membrane"/>
    <property type="evidence" value="ECO:0007669"/>
    <property type="project" value="UniProtKB-SubCell"/>
</dbReference>
<evidence type="ECO:0000256" key="5">
    <source>
        <dbReference type="ARBA" id="ARBA00022692"/>
    </source>
</evidence>
<feature type="transmembrane region" description="Helical" evidence="11">
    <location>
        <begin position="124"/>
        <end position="147"/>
    </location>
</feature>
<feature type="transmembrane region" description="Helical" evidence="11">
    <location>
        <begin position="18"/>
        <end position="37"/>
    </location>
</feature>
<dbReference type="EMBL" id="CACVBS010000067">
    <property type="protein sequence ID" value="CAA7268259.1"/>
    <property type="molecule type" value="Genomic_DNA"/>
</dbReference>
<dbReference type="Gene3D" id="1.20.120.1770">
    <property type="match status" value="1"/>
</dbReference>
<keyword evidence="5 11" id="KW-0812">Transmembrane</keyword>
<keyword evidence="8 11" id="KW-1133">Transmembrane helix</keyword>
<dbReference type="PROSITE" id="PS50939">
    <property type="entry name" value="CYTOCHROME_B561"/>
    <property type="match status" value="1"/>
</dbReference>
<name>A0A8S0VT70_CYCAE</name>
<comment type="caution">
    <text evidence="13">The sequence shown here is derived from an EMBL/GenBank/DDBJ whole genome shotgun (WGS) entry which is preliminary data.</text>
</comment>
<evidence type="ECO:0000313" key="13">
    <source>
        <dbReference type="EMBL" id="CAA7268259.1"/>
    </source>
</evidence>
<dbReference type="InterPro" id="IPR006593">
    <property type="entry name" value="Cyt_b561/ferric_Rdtase_TM"/>
</dbReference>
<evidence type="ECO:0000256" key="9">
    <source>
        <dbReference type="ARBA" id="ARBA00023004"/>
    </source>
</evidence>
<keyword evidence="10 11" id="KW-0472">Membrane</keyword>
<evidence type="ECO:0000256" key="6">
    <source>
        <dbReference type="ARBA" id="ARBA00022723"/>
    </source>
</evidence>
<dbReference type="SMART" id="SM00665">
    <property type="entry name" value="B561"/>
    <property type="match status" value="1"/>
</dbReference>
<dbReference type="GO" id="GO:0020037">
    <property type="term" value="F:heme binding"/>
    <property type="evidence" value="ECO:0007669"/>
    <property type="project" value="TreeGrafter"/>
</dbReference>
<organism evidence="13 14">
    <name type="scientific">Cyclocybe aegerita</name>
    <name type="common">Black poplar mushroom</name>
    <name type="synonym">Agrocybe aegerita</name>
    <dbReference type="NCBI Taxonomy" id="1973307"/>
    <lineage>
        <taxon>Eukaryota</taxon>
        <taxon>Fungi</taxon>
        <taxon>Dikarya</taxon>
        <taxon>Basidiomycota</taxon>
        <taxon>Agaricomycotina</taxon>
        <taxon>Agaricomycetes</taxon>
        <taxon>Agaricomycetidae</taxon>
        <taxon>Agaricales</taxon>
        <taxon>Agaricineae</taxon>
        <taxon>Bolbitiaceae</taxon>
        <taxon>Cyclocybe</taxon>
    </lineage>
</organism>
<proteinExistence type="predicted"/>
<dbReference type="OrthoDB" id="366214at2759"/>
<evidence type="ECO:0000259" key="12">
    <source>
        <dbReference type="PROSITE" id="PS50939"/>
    </source>
</evidence>
<feature type="transmembrane region" description="Helical" evidence="11">
    <location>
        <begin position="167"/>
        <end position="187"/>
    </location>
</feature>
<evidence type="ECO:0000256" key="3">
    <source>
        <dbReference type="ARBA" id="ARBA00022448"/>
    </source>
</evidence>
<evidence type="ECO:0000256" key="11">
    <source>
        <dbReference type="SAM" id="Phobius"/>
    </source>
</evidence>
<protein>
    <recommendedName>
        <fullName evidence="12">Cytochrome b561 domain-containing protein</fullName>
    </recommendedName>
</protein>
<evidence type="ECO:0000256" key="4">
    <source>
        <dbReference type="ARBA" id="ARBA00022617"/>
    </source>
</evidence>
<dbReference type="GO" id="GO:0046872">
    <property type="term" value="F:metal ion binding"/>
    <property type="evidence" value="ECO:0007669"/>
    <property type="project" value="UniProtKB-KW"/>
</dbReference>
<comment type="subcellular location">
    <subcellularLocation>
        <location evidence="2">Membrane</location>
        <topology evidence="2">Multi-pass membrane protein</topology>
    </subcellularLocation>
</comment>
<feature type="domain" description="Cytochrome b561" evidence="12">
    <location>
        <begin position="1"/>
        <end position="188"/>
    </location>
</feature>
<dbReference type="PANTHER" id="PTHR15422:SF24">
    <property type="entry name" value="DOMON RELATED DOMAIN-CONTAINING PROTEIN"/>
    <property type="match status" value="1"/>
</dbReference>
<sequence length="219" mass="24955">MSSVQIPLSDLERRARNHAILCTIGFLILLPIGVLVARYTRTLPYRWFWAHWITQLLVSAPIILAGWSLGYRTSTVLALGHFKDPHQKMGLALLVMYLIQIALGTAVHFAKFPSLFRGRRAPHNYLHVTLGLVIFVCAQWQVHYGLFTEWNFATGGLHRVPTSAKNVWLALVIVFWVLYGAGMTLIPRQFHQERQARKIRDDDDTIQKDLDKSNNKAAA</sequence>
<keyword evidence="9" id="KW-0408">Iron</keyword>
<evidence type="ECO:0000256" key="2">
    <source>
        <dbReference type="ARBA" id="ARBA00004141"/>
    </source>
</evidence>
<evidence type="ECO:0000313" key="14">
    <source>
        <dbReference type="Proteomes" id="UP000467700"/>
    </source>
</evidence>
<gene>
    <name evidence="13" type="ORF">AAE3_LOCUS10451</name>
</gene>
<feature type="transmembrane region" description="Helical" evidence="11">
    <location>
        <begin position="49"/>
        <end position="69"/>
    </location>
</feature>
<evidence type="ECO:0000256" key="1">
    <source>
        <dbReference type="ARBA" id="ARBA00001970"/>
    </source>
</evidence>
<dbReference type="GO" id="GO:0140575">
    <property type="term" value="F:transmembrane monodehydroascorbate reductase activity"/>
    <property type="evidence" value="ECO:0007669"/>
    <property type="project" value="InterPro"/>
</dbReference>
<feature type="transmembrane region" description="Helical" evidence="11">
    <location>
        <begin position="89"/>
        <end position="112"/>
    </location>
</feature>
<comment type="cofactor">
    <cofactor evidence="1">
        <name>heme b</name>
        <dbReference type="ChEBI" id="CHEBI:60344"/>
    </cofactor>
</comment>
<keyword evidence="7" id="KW-0249">Electron transport</keyword>
<keyword evidence="6" id="KW-0479">Metal-binding</keyword>
<dbReference type="Proteomes" id="UP000467700">
    <property type="component" value="Unassembled WGS sequence"/>
</dbReference>
<dbReference type="Pfam" id="PF03188">
    <property type="entry name" value="Cytochrom_B561"/>
    <property type="match status" value="1"/>
</dbReference>
<dbReference type="CDD" id="cd08760">
    <property type="entry name" value="Cyt_b561_FRRS1_like"/>
    <property type="match status" value="1"/>
</dbReference>
<dbReference type="InterPro" id="IPR045150">
    <property type="entry name" value="CYB561D1/2"/>
</dbReference>